<dbReference type="InterPro" id="IPR047951">
    <property type="entry name" value="Transpos_ISL3"/>
</dbReference>
<dbReference type="EMBL" id="CP063458">
    <property type="protein sequence ID" value="QOV90944.1"/>
    <property type="molecule type" value="Genomic_DNA"/>
</dbReference>
<feature type="domain" description="Transposase IS204/IS1001/IS1096/IS1165 helix-turn-helix" evidence="2">
    <location>
        <begin position="97"/>
        <end position="146"/>
    </location>
</feature>
<protein>
    <submittedName>
        <fullName evidence="4">ISL3 family transposase</fullName>
    </submittedName>
</protein>
<organism evidence="4 8">
    <name type="scientific">Humisphaera borealis</name>
    <dbReference type="NCBI Taxonomy" id="2807512"/>
    <lineage>
        <taxon>Bacteria</taxon>
        <taxon>Pseudomonadati</taxon>
        <taxon>Planctomycetota</taxon>
        <taxon>Phycisphaerae</taxon>
        <taxon>Tepidisphaerales</taxon>
        <taxon>Tepidisphaeraceae</taxon>
        <taxon>Humisphaera</taxon>
    </lineage>
</organism>
<dbReference type="Proteomes" id="UP000593765">
    <property type="component" value="Chromosome"/>
</dbReference>
<dbReference type="AlphaFoldDB" id="A0A7M2WRY6"/>
<dbReference type="KEGG" id="hbs:IPV69_15030"/>
<proteinExistence type="predicted"/>
<evidence type="ECO:0000313" key="3">
    <source>
        <dbReference type="EMBL" id="QOV87600.1"/>
    </source>
</evidence>
<dbReference type="PANTHER" id="PTHR33498:SF1">
    <property type="entry name" value="TRANSPOSASE FOR INSERTION SEQUENCE ELEMENT IS1557"/>
    <property type="match status" value="1"/>
</dbReference>
<dbReference type="KEGG" id="hbs:IPV69_22290"/>
<evidence type="ECO:0000313" key="8">
    <source>
        <dbReference type="Proteomes" id="UP000593765"/>
    </source>
</evidence>
<dbReference type="NCBIfam" id="NF033550">
    <property type="entry name" value="transpos_ISL3"/>
    <property type="match status" value="1"/>
</dbReference>
<dbReference type="EMBL" id="CP063458">
    <property type="protein sequence ID" value="QOV88928.1"/>
    <property type="molecule type" value="Genomic_DNA"/>
</dbReference>
<accession>A0A7M2WRY6</accession>
<dbReference type="InterPro" id="IPR032877">
    <property type="entry name" value="Transposase_HTH"/>
</dbReference>
<dbReference type="KEGG" id="hbs:IPV69_06170"/>
<name>A0A7M2WRY6_9BACT</name>
<feature type="domain" description="Transposase IS204/IS1001/IS1096/IS1165 DDE" evidence="1">
    <location>
        <begin position="162"/>
        <end position="403"/>
    </location>
</feature>
<evidence type="ECO:0000313" key="4">
    <source>
        <dbReference type="EMBL" id="QOV88159.1"/>
    </source>
</evidence>
<dbReference type="PANTHER" id="PTHR33498">
    <property type="entry name" value="TRANSPOSASE FOR INSERTION SEQUENCE ELEMENT IS1557"/>
    <property type="match status" value="1"/>
</dbReference>
<dbReference type="KEGG" id="hbs:IPV69_18100"/>
<dbReference type="EMBL" id="CP063458">
    <property type="protein sequence ID" value="QOV87600.1"/>
    <property type="molecule type" value="Genomic_DNA"/>
</dbReference>
<evidence type="ECO:0000259" key="1">
    <source>
        <dbReference type="Pfam" id="PF01610"/>
    </source>
</evidence>
<dbReference type="EMBL" id="CP063458">
    <property type="protein sequence ID" value="QOV88159.1"/>
    <property type="molecule type" value="Genomic_DNA"/>
</dbReference>
<dbReference type="EMBL" id="CP063458">
    <property type="protein sequence ID" value="QOV91832.1"/>
    <property type="molecule type" value="Genomic_DNA"/>
</dbReference>
<dbReference type="Pfam" id="PF01610">
    <property type="entry name" value="DDE_Tnp_ISL3"/>
    <property type="match status" value="1"/>
</dbReference>
<dbReference type="InterPro" id="IPR002560">
    <property type="entry name" value="Transposase_DDE"/>
</dbReference>
<keyword evidence="8" id="KW-1185">Reference proteome</keyword>
<evidence type="ECO:0000313" key="7">
    <source>
        <dbReference type="EMBL" id="QOV91832.1"/>
    </source>
</evidence>
<accession>A0A7M2WSN1</accession>
<gene>
    <name evidence="6" type="ORF">IPV69_06170</name>
    <name evidence="7" type="ORF">IPV69_10955</name>
    <name evidence="3" type="ORF">IPV69_15030</name>
    <name evidence="4" type="ORF">IPV69_18100</name>
    <name evidence="5" type="ORF">IPV69_22290</name>
</gene>
<evidence type="ECO:0000259" key="2">
    <source>
        <dbReference type="Pfam" id="PF13542"/>
    </source>
</evidence>
<dbReference type="Pfam" id="PF13542">
    <property type="entry name" value="HTH_Tnp_ISL3"/>
    <property type="match status" value="1"/>
</dbReference>
<reference evidence="4 8" key="1">
    <citation type="submission" date="2020-10" db="EMBL/GenBank/DDBJ databases">
        <title>Wide distribution of Phycisphaera-like planctomycetes from WD2101 soil group in peatlands and genome analysis of the first cultivated representative.</title>
        <authorList>
            <person name="Dedysh S.N."/>
            <person name="Beletsky A.V."/>
            <person name="Ivanova A."/>
            <person name="Kulichevskaya I.S."/>
            <person name="Suzina N.E."/>
            <person name="Philippov D.A."/>
            <person name="Rakitin A.L."/>
            <person name="Mardanov A.V."/>
            <person name="Ravin N.V."/>
        </authorList>
    </citation>
    <scope>NUCLEOTIDE SEQUENCE [LARGE SCALE GENOMIC DNA]</scope>
    <source>
        <strain evidence="4 8">M1803</strain>
    </source>
</reference>
<evidence type="ECO:0000313" key="5">
    <source>
        <dbReference type="EMBL" id="QOV88928.1"/>
    </source>
</evidence>
<evidence type="ECO:0000313" key="6">
    <source>
        <dbReference type="EMBL" id="QOV90944.1"/>
    </source>
</evidence>
<dbReference type="KEGG" id="hbs:IPV69_10955"/>
<dbReference type="RefSeq" id="WP_206290508.1">
    <property type="nucleotide sequence ID" value="NZ_CP063458.1"/>
</dbReference>
<sequence length="412" mass="47471">MSIEELTALLGGWKGYTLGTVGRVEPGQHGPTLPEVHLELHPVRDHPRVCSGCGKTCRSIHDTAERWVDDLPIFDAMTRLLVHRVRVACPDCGPKVEKLDWLEPYARVTTRMARSVAQLCRVLPIKHVADYFGLNWKTVKKIDKAWLTRTLGPVDLDGVTKLAMDEFAIQKGHRYATVVIDPNCKRVLWVGRGRSREEVRPFFELLGPERCKRIVAVAMDMNAAYDLEVREHCPNAEVVYDLFHVVAKYGREVVDRVRVDEANKVKDDKPARKVIKGSRWLLLRNADNIEKEQDRIRLAELLKANRKLAAVYVLKDDLKELWFYRHVGYAKQFWDEWYGRAIRSRIDPLKRFAGKLKGYLPGILSHCRFPLNTSVLEGINNKIKVIKRMAYGYRDDAYFFLKIRQAFPGVGR</sequence>